<dbReference type="InterPro" id="IPR016024">
    <property type="entry name" value="ARM-type_fold"/>
</dbReference>
<name>A0A915AN91_PARUN</name>
<dbReference type="SUPFAM" id="SSF48371">
    <property type="entry name" value="ARM repeat"/>
    <property type="match status" value="1"/>
</dbReference>
<dbReference type="AlphaFoldDB" id="A0A915AN91"/>
<dbReference type="WBParaSite" id="PgR009X_g238_t01">
    <property type="protein sequence ID" value="PgR009X_g238_t01"/>
    <property type="gene ID" value="PgR009X_g238"/>
</dbReference>
<keyword evidence="1" id="KW-1185">Reference proteome</keyword>
<organism evidence="1 2">
    <name type="scientific">Parascaris univalens</name>
    <name type="common">Nematode worm</name>
    <dbReference type="NCBI Taxonomy" id="6257"/>
    <lineage>
        <taxon>Eukaryota</taxon>
        <taxon>Metazoa</taxon>
        <taxon>Ecdysozoa</taxon>
        <taxon>Nematoda</taxon>
        <taxon>Chromadorea</taxon>
        <taxon>Rhabditida</taxon>
        <taxon>Spirurina</taxon>
        <taxon>Ascaridomorpha</taxon>
        <taxon>Ascaridoidea</taxon>
        <taxon>Ascarididae</taxon>
        <taxon>Parascaris</taxon>
    </lineage>
</organism>
<evidence type="ECO:0000313" key="1">
    <source>
        <dbReference type="Proteomes" id="UP000887569"/>
    </source>
</evidence>
<reference evidence="2" key="1">
    <citation type="submission" date="2022-11" db="UniProtKB">
        <authorList>
            <consortium name="WormBaseParasite"/>
        </authorList>
    </citation>
    <scope>IDENTIFICATION</scope>
</reference>
<proteinExistence type="predicted"/>
<evidence type="ECO:0000313" key="2">
    <source>
        <dbReference type="WBParaSite" id="PgR009X_g238_t01"/>
    </source>
</evidence>
<dbReference type="Gene3D" id="1.25.10.10">
    <property type="entry name" value="Leucine-rich Repeat Variant"/>
    <property type="match status" value="1"/>
</dbReference>
<protein>
    <submittedName>
        <fullName evidence="2">HEAT repeat protein</fullName>
    </submittedName>
</protein>
<dbReference type="InterPro" id="IPR011989">
    <property type="entry name" value="ARM-like"/>
</dbReference>
<dbReference type="Proteomes" id="UP000887569">
    <property type="component" value="Unplaced"/>
</dbReference>
<accession>A0A915AN91</accession>
<sequence length="568" mass="64770">DLFFEHFKELLNASTDPFFGHFISKADARRLSACIEFDGRMTDVLVDSLDKITSDNHPTAVFLKMQLIIAALQRNGVIVDLVSAKVSPFIENFIKAHRCGVCFIYLTQVLEAATILEVYDVKYSWKHEAINLGLRAIRSNGSGEMFDKVGMQFLAASIDNRSINEAHLLLPSLVEALVANNGYFYDCVSSLLLKLTKKMSPEVIRQIIWLAPERDILSMDFCKLVSNLMVQSNDFSLISKAKKWNNMKLRLTILKLLVESNVGQFAPLILEDPEAHLGYCVIAYPHLSEEVAQTYKKEWIERLGDRRFCFPTDFNLFLVKCGPFTIAEFEKMFDIMMERYTVSPRFLESLLDSCPSFAITKVSGIIERITELLSSGREDWTMIDAAFEILEYVNKYAVVDYKPVLPYVRRMLRSNNNFIQMDAIRFMARHAPQCALEEITLVALSDCDPSARVAALEALLENFDDSINLREVFLKRLISDLEPSIRLKAIQFAEKLIQIGGSIAEETKAILESRNKDEDDTACREAAEVALGKEKTRRIERNEAEEILMQLLEQLKQPPRDSENLDCF</sequence>